<evidence type="ECO:0000259" key="1">
    <source>
        <dbReference type="Pfam" id="PF17726"/>
    </source>
</evidence>
<dbReference type="EMBL" id="LCIN01000005">
    <property type="protein sequence ID" value="KKT57315.1"/>
    <property type="molecule type" value="Genomic_DNA"/>
</dbReference>
<dbReference type="Pfam" id="PF06044">
    <property type="entry name" value="DpnI"/>
    <property type="match status" value="1"/>
</dbReference>
<dbReference type="CDD" id="cd22319">
    <property type="entry name" value="DpnI-like"/>
    <property type="match status" value="1"/>
</dbReference>
<reference evidence="2 3" key="1">
    <citation type="journal article" date="2015" name="Nature">
        <title>rRNA introns, odd ribosomes, and small enigmatic genomes across a large radiation of phyla.</title>
        <authorList>
            <person name="Brown C.T."/>
            <person name="Hug L.A."/>
            <person name="Thomas B.C."/>
            <person name="Sharon I."/>
            <person name="Castelle C.J."/>
            <person name="Singh A."/>
            <person name="Wilkins M.J."/>
            <person name="Williams K.H."/>
            <person name="Banfield J.F."/>
        </authorList>
    </citation>
    <scope>NUCLEOTIDE SEQUENCE [LARGE SCALE GENOMIC DNA]</scope>
</reference>
<dbReference type="PATRIC" id="fig|1618652.3.peg.395"/>
<dbReference type="Gene3D" id="3.40.210.30">
    <property type="entry name" value="Dam replacing family, catalytic PD-(D/E)XK domain"/>
    <property type="match status" value="1"/>
</dbReference>
<accession>A0A0G1IDM2</accession>
<protein>
    <submittedName>
        <fullName evidence="2">Dam-replacing family protein</fullName>
    </submittedName>
</protein>
<dbReference type="Gene3D" id="1.10.10.10">
    <property type="entry name" value="Winged helix-like DNA-binding domain superfamily/Winged helix DNA-binding domain"/>
    <property type="match status" value="1"/>
</dbReference>
<gene>
    <name evidence="2" type="ORF">UW49_C0005G0003</name>
</gene>
<organism evidence="2 3">
    <name type="scientific">Candidatus Giovannonibacteria bacterium GW2011_GWB1_44_23</name>
    <dbReference type="NCBI Taxonomy" id="1618652"/>
    <lineage>
        <taxon>Bacteria</taxon>
        <taxon>Candidatus Giovannoniibacteriota</taxon>
    </lineage>
</organism>
<name>A0A0G1IDM2_9BACT</name>
<evidence type="ECO:0000313" key="3">
    <source>
        <dbReference type="Proteomes" id="UP000033977"/>
    </source>
</evidence>
<dbReference type="InterPro" id="IPR010324">
    <property type="entry name" value="DRP"/>
</dbReference>
<comment type="caution">
    <text evidence="2">The sequence shown here is derived from an EMBL/GenBank/DDBJ whole genome shotgun (WGS) entry which is preliminary data.</text>
</comment>
<proteinExistence type="predicted"/>
<dbReference type="InterPro" id="IPR041368">
    <property type="entry name" value="DRP_C"/>
</dbReference>
<dbReference type="AlphaFoldDB" id="A0A0G1IDM2"/>
<evidence type="ECO:0000313" key="2">
    <source>
        <dbReference type="EMBL" id="KKT57315.1"/>
    </source>
</evidence>
<sequence length="256" mass="29939">MQLTFDTKLAKNYKSAQQKARVLTEAWVDNVAFCPNCGRLNIDKYPNNRPVADFYCSNCNEDYELKSKQENFGTKIVDGAYRTMMERLRSNVIPNLFLLSYNSANFDVSNFLVVPKHFFVPEIIEKRKPLSQTARRAGWIGCNISFQNIPSAGKIFFIKNHVIEPKKKVLSQWQKTLFLREEKEIGARGWVLDVMKCIEKLNRVNFILDDVYAFERELGNKHPGNRHVKDKIRQQLQILRDKGYLQFMGQGRYCLR</sequence>
<dbReference type="Proteomes" id="UP000033977">
    <property type="component" value="Unassembled WGS sequence"/>
</dbReference>
<dbReference type="InterPro" id="IPR036388">
    <property type="entry name" value="WH-like_DNA-bd_sf"/>
</dbReference>
<dbReference type="InterPro" id="IPR043025">
    <property type="entry name" value="DRP_PD-(D/E)XK_dom"/>
</dbReference>
<feature type="domain" description="Dam-replacing protein HTH" evidence="1">
    <location>
        <begin position="188"/>
        <end position="253"/>
    </location>
</feature>
<dbReference type="Pfam" id="PF17726">
    <property type="entry name" value="DpnI_C"/>
    <property type="match status" value="1"/>
</dbReference>